<evidence type="ECO:0000313" key="6">
    <source>
        <dbReference type="EMBL" id="EFM83340.1"/>
    </source>
</evidence>
<dbReference type="RefSeq" id="WP_002363563.1">
    <property type="nucleotide sequence ID" value="NZ_GL454433.1"/>
</dbReference>
<evidence type="ECO:0000313" key="7">
    <source>
        <dbReference type="Proteomes" id="UP000004846"/>
    </source>
</evidence>
<evidence type="ECO:0000256" key="4">
    <source>
        <dbReference type="ARBA" id="ARBA00023136"/>
    </source>
</evidence>
<name>A0A125W7N3_ENTFL</name>
<comment type="caution">
    <text evidence="6">The sequence shown here is derived from an EMBL/GenBank/DDBJ whole genome shotgun (WGS) entry which is preliminary data.</text>
</comment>
<dbReference type="Proteomes" id="UP000004846">
    <property type="component" value="Unassembled WGS sequence"/>
</dbReference>
<protein>
    <recommendedName>
        <fullName evidence="8">DUF1129 domain-containing protein</fullName>
    </recommendedName>
</protein>
<dbReference type="Pfam" id="PF06570">
    <property type="entry name" value="DUF1129"/>
    <property type="match status" value="1"/>
</dbReference>
<evidence type="ECO:0000256" key="1">
    <source>
        <dbReference type="ARBA" id="ARBA00004141"/>
    </source>
</evidence>
<dbReference type="GO" id="GO:0016020">
    <property type="term" value="C:membrane"/>
    <property type="evidence" value="ECO:0007669"/>
    <property type="project" value="UniProtKB-SubCell"/>
</dbReference>
<gene>
    <name evidence="6" type="ORF">HMPREF9498_01005</name>
</gene>
<dbReference type="PIRSF" id="PIRSF033111">
    <property type="entry name" value="UCP033111"/>
    <property type="match status" value="1"/>
</dbReference>
<reference evidence="6 7" key="1">
    <citation type="submission" date="2010-07" db="EMBL/GenBank/DDBJ databases">
        <authorList>
            <person name="Sid Ahmed O."/>
        </authorList>
    </citation>
    <scope>NUCLEOTIDE SEQUENCE [LARGE SCALE GENOMIC DNA]</scope>
    <source>
        <strain evidence="6 7">TX4248</strain>
    </source>
</reference>
<feature type="transmembrane region" description="Helical" evidence="5">
    <location>
        <begin position="195"/>
        <end position="215"/>
    </location>
</feature>
<dbReference type="HOGENOM" id="CLU_085977_2_0_9"/>
<feature type="transmembrane region" description="Helical" evidence="5">
    <location>
        <begin position="101"/>
        <end position="118"/>
    </location>
</feature>
<dbReference type="InterPro" id="IPR009214">
    <property type="entry name" value="DUF1129"/>
</dbReference>
<evidence type="ECO:0000256" key="5">
    <source>
        <dbReference type="SAM" id="Phobius"/>
    </source>
</evidence>
<evidence type="ECO:0008006" key="8">
    <source>
        <dbReference type="Google" id="ProtNLM"/>
    </source>
</evidence>
<keyword evidence="2 5" id="KW-0812">Transmembrane</keyword>
<dbReference type="EMBL" id="AEBR01000028">
    <property type="protein sequence ID" value="EFM83340.1"/>
    <property type="molecule type" value="Genomic_DNA"/>
</dbReference>
<feature type="transmembrane region" description="Helical" evidence="5">
    <location>
        <begin position="164"/>
        <end position="183"/>
    </location>
</feature>
<feature type="transmembrane region" description="Helical" evidence="5">
    <location>
        <begin position="124"/>
        <end position="143"/>
    </location>
</feature>
<dbReference type="InterPro" id="IPR027469">
    <property type="entry name" value="Cation_efflux_TMD_sf"/>
</dbReference>
<organism evidence="6 7">
    <name type="scientific">Enterococcus faecalis TX4248</name>
    <dbReference type="NCBI Taxonomy" id="749495"/>
    <lineage>
        <taxon>Bacteria</taxon>
        <taxon>Bacillati</taxon>
        <taxon>Bacillota</taxon>
        <taxon>Bacilli</taxon>
        <taxon>Lactobacillales</taxon>
        <taxon>Enterococcaceae</taxon>
        <taxon>Enterococcus</taxon>
    </lineage>
</organism>
<dbReference type="GeneID" id="60892527"/>
<keyword evidence="3 5" id="KW-1133">Transmembrane helix</keyword>
<dbReference type="SUPFAM" id="SSF161111">
    <property type="entry name" value="Cation efflux protein transmembrane domain-like"/>
    <property type="match status" value="1"/>
</dbReference>
<keyword evidence="4 5" id="KW-0472">Membrane</keyword>
<evidence type="ECO:0000256" key="2">
    <source>
        <dbReference type="ARBA" id="ARBA00022692"/>
    </source>
</evidence>
<evidence type="ECO:0000256" key="3">
    <source>
        <dbReference type="ARBA" id="ARBA00022989"/>
    </source>
</evidence>
<proteinExistence type="predicted"/>
<dbReference type="SUPFAM" id="SSF158560">
    <property type="entry name" value="BH3980-like"/>
    <property type="match status" value="1"/>
</dbReference>
<sequence>MEAEALRAIVAENRQLEQNLTKRNEQYIFDLKKSLKAANLSEEELALALHGILPELVAGQKTGKTARQLFGTVSERTEAILNKPAEVKEPAGWMIWLDNTLLLLGLLTIMLAAMSLFSKGTAQPLGLTTYILGAMAGGYVFYLMHKYVYRFDRQGGDKSKRPGWLKTTAILFGGMFLWIAVFAGSAMLPPVINPILDPMIALVIGALAFVARYFFKKKYNIQGSFMTRQ</sequence>
<dbReference type="AlphaFoldDB" id="A0A125W7N3"/>
<accession>A0A125W7N3</accession>
<comment type="subcellular location">
    <subcellularLocation>
        <location evidence="1">Membrane</location>
        <topology evidence="1">Multi-pass membrane protein</topology>
    </subcellularLocation>
</comment>